<comment type="caution">
    <text evidence="1">The sequence shown here is derived from an EMBL/GenBank/DDBJ whole genome shotgun (WGS) entry which is preliminary data.</text>
</comment>
<keyword evidence="2" id="KW-1185">Reference proteome</keyword>
<dbReference type="EMBL" id="CM023488">
    <property type="protein sequence ID" value="KAH6924335.1"/>
    <property type="molecule type" value="Genomic_DNA"/>
</dbReference>
<reference evidence="1" key="1">
    <citation type="submission" date="2020-05" db="EMBL/GenBank/DDBJ databases">
        <title>Large-scale comparative analyses of tick genomes elucidate their genetic diversity and vector capacities.</title>
        <authorList>
            <person name="Jia N."/>
            <person name="Wang J."/>
            <person name="Shi W."/>
            <person name="Du L."/>
            <person name="Sun Y."/>
            <person name="Zhan W."/>
            <person name="Jiang J."/>
            <person name="Wang Q."/>
            <person name="Zhang B."/>
            <person name="Ji P."/>
            <person name="Sakyi L.B."/>
            <person name="Cui X."/>
            <person name="Yuan T."/>
            <person name="Jiang B."/>
            <person name="Yang W."/>
            <person name="Lam T.T.-Y."/>
            <person name="Chang Q."/>
            <person name="Ding S."/>
            <person name="Wang X."/>
            <person name="Zhu J."/>
            <person name="Ruan X."/>
            <person name="Zhao L."/>
            <person name="Wei J."/>
            <person name="Que T."/>
            <person name="Du C."/>
            <person name="Cheng J."/>
            <person name="Dai P."/>
            <person name="Han X."/>
            <person name="Huang E."/>
            <person name="Gao Y."/>
            <person name="Liu J."/>
            <person name="Shao H."/>
            <person name="Ye R."/>
            <person name="Li L."/>
            <person name="Wei W."/>
            <person name="Wang X."/>
            <person name="Wang C."/>
            <person name="Yang T."/>
            <person name="Huo Q."/>
            <person name="Li W."/>
            <person name="Guo W."/>
            <person name="Chen H."/>
            <person name="Zhou L."/>
            <person name="Ni X."/>
            <person name="Tian J."/>
            <person name="Zhou Y."/>
            <person name="Sheng Y."/>
            <person name="Liu T."/>
            <person name="Pan Y."/>
            <person name="Xia L."/>
            <person name="Li J."/>
            <person name="Zhao F."/>
            <person name="Cao W."/>
        </authorList>
    </citation>
    <scope>NUCLEOTIDE SEQUENCE</scope>
    <source>
        <strain evidence="1">Hyas-2018</strain>
    </source>
</reference>
<protein>
    <submittedName>
        <fullName evidence="1">Uncharacterized protein</fullName>
    </submittedName>
</protein>
<proteinExistence type="predicted"/>
<dbReference type="Proteomes" id="UP000821845">
    <property type="component" value="Chromosome 8"/>
</dbReference>
<evidence type="ECO:0000313" key="2">
    <source>
        <dbReference type="Proteomes" id="UP000821845"/>
    </source>
</evidence>
<organism evidence="1 2">
    <name type="scientific">Hyalomma asiaticum</name>
    <name type="common">Tick</name>
    <dbReference type="NCBI Taxonomy" id="266040"/>
    <lineage>
        <taxon>Eukaryota</taxon>
        <taxon>Metazoa</taxon>
        <taxon>Ecdysozoa</taxon>
        <taxon>Arthropoda</taxon>
        <taxon>Chelicerata</taxon>
        <taxon>Arachnida</taxon>
        <taxon>Acari</taxon>
        <taxon>Parasitiformes</taxon>
        <taxon>Ixodida</taxon>
        <taxon>Ixodoidea</taxon>
        <taxon>Ixodidae</taxon>
        <taxon>Hyalomminae</taxon>
        <taxon>Hyalomma</taxon>
    </lineage>
</organism>
<sequence>MKRQNKPHPGTATAGGKRGPLADSRSQSAVNAKTDRDPKETTTAAHSLDPPRKRAADEATPSTGTVAMPSSVGPATEDLAPGTSSYRTISAGKRGIVDNAPSGADTEQLPTAVPTAAETRLLTTRSKTNAFGGEAEMAPPPSGRSRSPRSKKKRRHRGSVKSSTSSDREPTESATTEVSLKSQRHSSADATTSGVSSSPETAVIHDFESVIYDLAAKVIALYDATDTAAEVAIGTVASTTCHGKSSSELAPADTAALADNTSPDALKGNDDATLVVTSSSRDHQIVHSSAQAGAGAVIEEYATALQDQKKVDAVSPVHAVQEGPCLDRKGKDDAGDQCMLPPTAEPVQQGPATSASASAPAPLRQHYQQGQPAPRAPRPRIQGAQKKERESSRLLSKGSEDPVVSSHDARRSAIGSPSQWSFYRELQNNWFVE</sequence>
<gene>
    <name evidence="1" type="ORF">HPB50_015973</name>
</gene>
<evidence type="ECO:0000313" key="1">
    <source>
        <dbReference type="EMBL" id="KAH6924335.1"/>
    </source>
</evidence>
<name>A0ACB7RQ70_HYAAI</name>
<accession>A0ACB7RQ70</accession>